<protein>
    <submittedName>
        <fullName evidence="2">Uncharacterized protein</fullName>
    </submittedName>
</protein>
<evidence type="ECO:0000256" key="1">
    <source>
        <dbReference type="SAM" id="MobiDB-lite"/>
    </source>
</evidence>
<feature type="region of interest" description="Disordered" evidence="1">
    <location>
        <begin position="1"/>
        <end position="51"/>
    </location>
</feature>
<keyword evidence="3" id="KW-1185">Reference proteome</keyword>
<accession>A0A928YSY0</accession>
<dbReference type="AlphaFoldDB" id="A0A928YSY0"/>
<feature type="compositionally biased region" description="Basic and acidic residues" evidence="1">
    <location>
        <begin position="31"/>
        <end position="44"/>
    </location>
</feature>
<dbReference type="Proteomes" id="UP000652567">
    <property type="component" value="Unassembled WGS sequence"/>
</dbReference>
<organism evidence="2 3">
    <name type="scientific">Cellvibrio polysaccharolyticus</name>
    <dbReference type="NCBI Taxonomy" id="2082724"/>
    <lineage>
        <taxon>Bacteria</taxon>
        <taxon>Pseudomonadati</taxon>
        <taxon>Pseudomonadota</taxon>
        <taxon>Gammaproteobacteria</taxon>
        <taxon>Cellvibrionales</taxon>
        <taxon>Cellvibrionaceae</taxon>
        <taxon>Cellvibrio</taxon>
    </lineage>
</organism>
<evidence type="ECO:0000313" key="3">
    <source>
        <dbReference type="Proteomes" id="UP000652567"/>
    </source>
</evidence>
<comment type="caution">
    <text evidence="2">The sequence shown here is derived from an EMBL/GenBank/DDBJ whole genome shotgun (WGS) entry which is preliminary data.</text>
</comment>
<sequence length="345" mass="38247">MKIEKQLPAATGLDPRPGAQPQVPMAPAKPRASEPRQVDTRPAEKLLSSGSGFNIQLNQQLSSMQSADRYLGELSEQLSALKLSISRQLASPQTPAERESILRSLQQVNTLLEQRSKRSGNSLDATLKVRLNEPLRSRFTLQGLDSVEKLQASGRETLIFTAGRALPEPAVVVLDDDMGVEQILRRFNSSLGIAGIRAELDQDGALQFSAPEQNWQQLKEQLKVRGEDKLFAKDGFTPLESFEEGFTGFSENLAKESVRELRQLLDSVVAALDRVNTIRDQLNQRQDDVRDFLARQESANEKQWALQFASSVFNTEGRQGKYSVTAQTVLAQANLTRFAVVSLLS</sequence>
<proteinExistence type="predicted"/>
<gene>
    <name evidence="2" type="ORF">C4F51_01115</name>
</gene>
<dbReference type="EMBL" id="PRDL01000001">
    <property type="protein sequence ID" value="MBE8715785.1"/>
    <property type="molecule type" value="Genomic_DNA"/>
</dbReference>
<evidence type="ECO:0000313" key="2">
    <source>
        <dbReference type="EMBL" id="MBE8715785.1"/>
    </source>
</evidence>
<reference evidence="2" key="1">
    <citation type="submission" date="2018-07" db="EMBL/GenBank/DDBJ databases">
        <title>Genome assembly of strain Ka43.</title>
        <authorList>
            <person name="Kukolya J."/>
            <person name="Nagy I."/>
            <person name="Horvath B."/>
            <person name="Toth A."/>
        </authorList>
    </citation>
    <scope>NUCLEOTIDE SEQUENCE</scope>
    <source>
        <strain evidence="2">KB43</strain>
    </source>
</reference>
<name>A0A928YSY0_9GAMM</name>